<dbReference type="GO" id="GO:0050135">
    <property type="term" value="F:NADP+ nucleosidase activity"/>
    <property type="evidence" value="ECO:0007669"/>
    <property type="project" value="InterPro"/>
</dbReference>
<name>A0AAU7QL89_9GAMM</name>
<proteinExistence type="predicted"/>
<dbReference type="InterPro" id="IPR014571">
    <property type="entry name" value="UCP032620"/>
</dbReference>
<dbReference type="AlphaFoldDB" id="A0AAU7QL89"/>
<reference evidence="2" key="1">
    <citation type="submission" date="2024-06" db="EMBL/GenBank/DDBJ databases">
        <authorList>
            <person name="Sun Y."/>
        </authorList>
    </citation>
    <scope>NUCLEOTIDE SEQUENCE</scope>
    <source>
        <strain evidence="2">IGA1.0</strain>
    </source>
</reference>
<organism evidence="2">
    <name type="scientific">Rhodanobacter sp. IGA1.0</name>
    <dbReference type="NCBI Taxonomy" id="3158582"/>
    <lineage>
        <taxon>Bacteria</taxon>
        <taxon>Pseudomonadati</taxon>
        <taxon>Pseudomonadota</taxon>
        <taxon>Gammaproteobacteria</taxon>
        <taxon>Lysobacterales</taxon>
        <taxon>Rhodanobacteraceae</taxon>
        <taxon>Rhodanobacter</taxon>
    </lineage>
</organism>
<feature type="domain" description="CD-NTase-associated protein 12/Pycsar effector protein TIR" evidence="1">
    <location>
        <begin position="146"/>
        <end position="264"/>
    </location>
</feature>
<evidence type="ECO:0000313" key="2">
    <source>
        <dbReference type="EMBL" id="XBS90162.1"/>
    </source>
</evidence>
<dbReference type="PIRSF" id="PIRSF032620">
    <property type="entry name" value="UCP032620"/>
    <property type="match status" value="1"/>
</dbReference>
<dbReference type="EMBL" id="CP157948">
    <property type="protein sequence ID" value="XBS90162.1"/>
    <property type="molecule type" value="Genomic_DNA"/>
</dbReference>
<protein>
    <submittedName>
        <fullName evidence="2">Nucleotide-binding protein</fullName>
    </submittedName>
</protein>
<dbReference type="InterPro" id="IPR019302">
    <property type="entry name" value="CAP12/PCTIR_TIR_dom"/>
</dbReference>
<sequence>MVKSRAPTTEPPKKPTVLQLHRADVAEKLTQRILLGEELRSSQIRNEAELESARSNRTKWNSYNIELLKRCFEPDTISDEYDQVSLYGSMMMNPSLGQMIESFRSSMQKKITNLESVRERLDLFPEPGDSSAQIAKTHLNQRPNSVFVVHGRDEAAKTRVARFIERLGLEAVILHEQPNRGQTIIEKFEQNAANVGFAVVLLTSDDIGAPKETPEAAKPRARQNVLLELGYFCASLGRHKVCVLYEEGVEIPTDYLGVVYTPFDGAEGWHLKLAKEMREAGLNVDMNNAI</sequence>
<accession>A0AAU7QL89</accession>
<gene>
    <name evidence="2" type="ORF">ABNK63_00535</name>
</gene>
<dbReference type="Pfam" id="PF10137">
    <property type="entry name" value="CAP12-PCTIR_TIR"/>
    <property type="match status" value="1"/>
</dbReference>
<evidence type="ECO:0000259" key="1">
    <source>
        <dbReference type="Pfam" id="PF10137"/>
    </source>
</evidence>
<dbReference type="RefSeq" id="WP_350016368.1">
    <property type="nucleotide sequence ID" value="NZ_CP157948.1"/>
</dbReference>